<keyword evidence="1" id="KW-0472">Membrane</keyword>
<dbReference type="EMBL" id="FCNL01000042">
    <property type="protein sequence ID" value="CVI25325.1"/>
    <property type="molecule type" value="Genomic_DNA"/>
</dbReference>
<keyword evidence="1" id="KW-1133">Transmembrane helix</keyword>
<dbReference type="RefSeq" id="WP_080868862.1">
    <property type="nucleotide sequence ID" value="NZ_LT009760.1"/>
</dbReference>
<organism evidence="2 3">
    <name type="scientific">Agrobacterium tumefaciens str. B6</name>
    <dbReference type="NCBI Taxonomy" id="1183423"/>
    <lineage>
        <taxon>Bacteria</taxon>
        <taxon>Pseudomonadati</taxon>
        <taxon>Pseudomonadota</taxon>
        <taxon>Alphaproteobacteria</taxon>
        <taxon>Hyphomicrobiales</taxon>
        <taxon>Rhizobiaceae</taxon>
        <taxon>Rhizobium/Agrobacterium group</taxon>
        <taxon>Agrobacterium</taxon>
        <taxon>Agrobacterium tumefaciens complex</taxon>
    </lineage>
</organism>
<protein>
    <recommendedName>
        <fullName evidence="4">Transmembrane protein</fullName>
    </recommendedName>
</protein>
<evidence type="ECO:0000256" key="1">
    <source>
        <dbReference type="SAM" id="Phobius"/>
    </source>
</evidence>
<sequence length="98" mass="10843">MIFTYLSLLLAAGWFVANVIVLDLRQGKLATTGRIESFPKKNDLSQFTLTMVFAPTRLLSLPCFAGMITLLGRAVIIPRVFRCSIVGVVVTYAAGKYW</sequence>
<keyword evidence="1" id="KW-0812">Transmembrane</keyword>
<evidence type="ECO:0008006" key="4">
    <source>
        <dbReference type="Google" id="ProtNLM"/>
    </source>
</evidence>
<evidence type="ECO:0000313" key="3">
    <source>
        <dbReference type="Proteomes" id="UP000192074"/>
    </source>
</evidence>
<reference evidence="2 3" key="1">
    <citation type="submission" date="2016-01" db="EMBL/GenBank/DDBJ databases">
        <authorList>
            <person name="Regsiter A."/>
            <person name="william w."/>
        </authorList>
    </citation>
    <scope>NUCLEOTIDE SEQUENCE [LARGE SCALE GENOMIC DNA]</scope>
    <source>
        <strain evidence="2 3">B6</strain>
    </source>
</reference>
<gene>
    <name evidence="2" type="ORF">AGR4A_pAt30140</name>
</gene>
<evidence type="ECO:0000313" key="2">
    <source>
        <dbReference type="EMBL" id="CVI25325.1"/>
    </source>
</evidence>
<accession>A0A822VDX7</accession>
<proteinExistence type="predicted"/>
<comment type="caution">
    <text evidence="2">The sequence shown here is derived from an EMBL/GenBank/DDBJ whole genome shotgun (WGS) entry which is preliminary data.</text>
</comment>
<feature type="transmembrane region" description="Helical" evidence="1">
    <location>
        <begin position="6"/>
        <end position="24"/>
    </location>
</feature>
<dbReference type="Proteomes" id="UP000192074">
    <property type="component" value="Unassembled WGS sequence"/>
</dbReference>
<name>A0A822VDX7_AGRTU</name>
<feature type="transmembrane region" description="Helical" evidence="1">
    <location>
        <begin position="44"/>
        <end position="70"/>
    </location>
</feature>
<dbReference type="AlphaFoldDB" id="A0A822VDX7"/>